<sequence>MHISKLLDPAQTVLTPPSEPMGKLPSHQVIAIDAKVQMDIDYCFHVHENKQTCRIEIPFDSLYGSQVPSDRHGKRIRGSRPFEKLDLTIVHLGFNDSIVVSLFSAFPHYRIPTRHRFRHRVEMTLSGELRQVAFNKQQDGEYDILFYLVLRYTALVEGITPQHASSRPRSFPCLINILQTPHFHFLQTLLYSKSLIFRVPQNASLVLSPAYCPSSCTHRTGVRRYSRRGHLLEAQL</sequence>
<name>A0A2J6R3J9_HYAVF</name>
<dbReference type="EMBL" id="KZ613957">
    <property type="protein sequence ID" value="PMD33065.1"/>
    <property type="molecule type" value="Genomic_DNA"/>
</dbReference>
<organism evidence="2 3">
    <name type="scientific">Hyaloscypha variabilis (strain UAMH 11265 / GT02V1 / F)</name>
    <name type="common">Meliniomyces variabilis</name>
    <dbReference type="NCBI Taxonomy" id="1149755"/>
    <lineage>
        <taxon>Eukaryota</taxon>
        <taxon>Fungi</taxon>
        <taxon>Dikarya</taxon>
        <taxon>Ascomycota</taxon>
        <taxon>Pezizomycotina</taxon>
        <taxon>Leotiomycetes</taxon>
        <taxon>Helotiales</taxon>
        <taxon>Hyaloscyphaceae</taxon>
        <taxon>Hyaloscypha</taxon>
        <taxon>Hyaloscypha variabilis</taxon>
    </lineage>
</organism>
<feature type="region of interest" description="Disordered" evidence="1">
    <location>
        <begin position="1"/>
        <end position="21"/>
    </location>
</feature>
<keyword evidence="3" id="KW-1185">Reference proteome</keyword>
<gene>
    <name evidence="2" type="ORF">L207DRAFT_518402</name>
</gene>
<proteinExistence type="predicted"/>
<dbReference type="Proteomes" id="UP000235786">
    <property type="component" value="Unassembled WGS sequence"/>
</dbReference>
<evidence type="ECO:0000256" key="1">
    <source>
        <dbReference type="SAM" id="MobiDB-lite"/>
    </source>
</evidence>
<protein>
    <submittedName>
        <fullName evidence="2">Uncharacterized protein</fullName>
    </submittedName>
</protein>
<evidence type="ECO:0000313" key="2">
    <source>
        <dbReference type="EMBL" id="PMD33065.1"/>
    </source>
</evidence>
<reference evidence="2 3" key="1">
    <citation type="submission" date="2016-04" db="EMBL/GenBank/DDBJ databases">
        <title>A degradative enzymes factory behind the ericoid mycorrhizal symbiosis.</title>
        <authorList>
            <consortium name="DOE Joint Genome Institute"/>
            <person name="Martino E."/>
            <person name="Morin E."/>
            <person name="Grelet G."/>
            <person name="Kuo A."/>
            <person name="Kohler A."/>
            <person name="Daghino S."/>
            <person name="Barry K."/>
            <person name="Choi C."/>
            <person name="Cichocki N."/>
            <person name="Clum A."/>
            <person name="Copeland A."/>
            <person name="Hainaut M."/>
            <person name="Haridas S."/>
            <person name="Labutti K."/>
            <person name="Lindquist E."/>
            <person name="Lipzen A."/>
            <person name="Khouja H.-R."/>
            <person name="Murat C."/>
            <person name="Ohm R."/>
            <person name="Olson A."/>
            <person name="Spatafora J."/>
            <person name="Veneault-Fourrey C."/>
            <person name="Henrissat B."/>
            <person name="Grigoriev I."/>
            <person name="Martin F."/>
            <person name="Perotto S."/>
        </authorList>
    </citation>
    <scope>NUCLEOTIDE SEQUENCE [LARGE SCALE GENOMIC DNA]</scope>
    <source>
        <strain evidence="2 3">F</strain>
    </source>
</reference>
<dbReference type="AlphaFoldDB" id="A0A2J6R3J9"/>
<evidence type="ECO:0000313" key="3">
    <source>
        <dbReference type="Proteomes" id="UP000235786"/>
    </source>
</evidence>
<accession>A0A2J6R3J9</accession>